<organism evidence="2 3">
    <name type="scientific">Piloderma croceum (strain F 1598)</name>
    <dbReference type="NCBI Taxonomy" id="765440"/>
    <lineage>
        <taxon>Eukaryota</taxon>
        <taxon>Fungi</taxon>
        <taxon>Dikarya</taxon>
        <taxon>Basidiomycota</taxon>
        <taxon>Agaricomycotina</taxon>
        <taxon>Agaricomycetes</taxon>
        <taxon>Agaricomycetidae</taxon>
        <taxon>Atheliales</taxon>
        <taxon>Atheliaceae</taxon>
        <taxon>Piloderma</taxon>
    </lineage>
</organism>
<reference evidence="2 3" key="1">
    <citation type="submission" date="2014-04" db="EMBL/GenBank/DDBJ databases">
        <authorList>
            <consortium name="DOE Joint Genome Institute"/>
            <person name="Kuo A."/>
            <person name="Tarkka M."/>
            <person name="Buscot F."/>
            <person name="Kohler A."/>
            <person name="Nagy L.G."/>
            <person name="Floudas D."/>
            <person name="Copeland A."/>
            <person name="Barry K.W."/>
            <person name="Cichocki N."/>
            <person name="Veneault-Fourrey C."/>
            <person name="LaButti K."/>
            <person name="Lindquist E.A."/>
            <person name="Lipzen A."/>
            <person name="Lundell T."/>
            <person name="Morin E."/>
            <person name="Murat C."/>
            <person name="Sun H."/>
            <person name="Tunlid A."/>
            <person name="Henrissat B."/>
            <person name="Grigoriev I.V."/>
            <person name="Hibbett D.S."/>
            <person name="Martin F."/>
            <person name="Nordberg H.P."/>
            <person name="Cantor M.N."/>
            <person name="Hua S.X."/>
        </authorList>
    </citation>
    <scope>NUCLEOTIDE SEQUENCE [LARGE SCALE GENOMIC DNA]</scope>
    <source>
        <strain evidence="2 3">F 1598</strain>
    </source>
</reference>
<proteinExistence type="predicted"/>
<evidence type="ECO:0000256" key="1">
    <source>
        <dbReference type="SAM" id="MobiDB-lite"/>
    </source>
</evidence>
<dbReference type="AlphaFoldDB" id="A0A0C3BHK7"/>
<dbReference type="EMBL" id="KN833030">
    <property type="protein sequence ID" value="KIM76852.1"/>
    <property type="molecule type" value="Genomic_DNA"/>
</dbReference>
<protein>
    <submittedName>
        <fullName evidence="2">Uncharacterized protein</fullName>
    </submittedName>
</protein>
<reference evidence="3" key="2">
    <citation type="submission" date="2015-01" db="EMBL/GenBank/DDBJ databases">
        <title>Evolutionary Origins and Diversification of the Mycorrhizal Mutualists.</title>
        <authorList>
            <consortium name="DOE Joint Genome Institute"/>
            <consortium name="Mycorrhizal Genomics Consortium"/>
            <person name="Kohler A."/>
            <person name="Kuo A."/>
            <person name="Nagy L.G."/>
            <person name="Floudas D."/>
            <person name="Copeland A."/>
            <person name="Barry K.W."/>
            <person name="Cichocki N."/>
            <person name="Veneault-Fourrey C."/>
            <person name="LaButti K."/>
            <person name="Lindquist E.A."/>
            <person name="Lipzen A."/>
            <person name="Lundell T."/>
            <person name="Morin E."/>
            <person name="Murat C."/>
            <person name="Riley R."/>
            <person name="Ohm R."/>
            <person name="Sun H."/>
            <person name="Tunlid A."/>
            <person name="Henrissat B."/>
            <person name="Grigoriev I.V."/>
            <person name="Hibbett D.S."/>
            <person name="Martin F."/>
        </authorList>
    </citation>
    <scope>NUCLEOTIDE SEQUENCE [LARGE SCALE GENOMIC DNA]</scope>
    <source>
        <strain evidence="3">F 1598</strain>
    </source>
</reference>
<feature type="compositionally biased region" description="Low complexity" evidence="1">
    <location>
        <begin position="80"/>
        <end position="90"/>
    </location>
</feature>
<keyword evidence="3" id="KW-1185">Reference proteome</keyword>
<name>A0A0C3BHK7_PILCF</name>
<accession>A0A0C3BHK7</accession>
<evidence type="ECO:0000313" key="3">
    <source>
        <dbReference type="Proteomes" id="UP000054166"/>
    </source>
</evidence>
<dbReference type="InParanoid" id="A0A0C3BHK7"/>
<sequence>MISQEKESWAREQVTRANVYLNARTAERDDVYRMLEANVFLSYMCFSVSVVLSDARRRPGYPDALKKLADTNSVAHAVMTRSRTSSRSSTATQRKLESLVENHSALDAVPNGKSIPLSFISPPPVFHHARSGW</sequence>
<dbReference type="HOGENOM" id="CLU_1907473_0_0_1"/>
<feature type="region of interest" description="Disordered" evidence="1">
    <location>
        <begin position="76"/>
        <end position="95"/>
    </location>
</feature>
<gene>
    <name evidence="2" type="ORF">PILCRDRAFT_825829</name>
</gene>
<dbReference type="Proteomes" id="UP000054166">
    <property type="component" value="Unassembled WGS sequence"/>
</dbReference>
<evidence type="ECO:0000313" key="2">
    <source>
        <dbReference type="EMBL" id="KIM76852.1"/>
    </source>
</evidence>